<sequence length="760" mass="88265">MIRQTDSTYPKRKGTVDFGRGYEYLTCALFALKFSTSDDVTDFRIFTNDQISGNFDDIRIEVTFNSGKQNTFLFQLKHKYNKERITHGTLMDQYLQKGKKQEKNKFHLPSYLKSISEIDSKENTIFILYTNSPTNIEHGSKLSSKKYSFRAEESRSFEFDDLLLNNEDTRSVWQFKVDSDCGDETEQLKNACEKFYLFTNQASIETVRKRIKALLEDMVHCDIFDSFTKYMENWWSQNFFLTKDDILGKLAALASYPFIETISSNPINEKIQLLKNMMIQFEITIVENSEKEIVKNMWGEIHQELDWKSTHFINLEVNGYKPTDLEKSIILWHLGTVPLILRVDDSNVMLINDVVALLRKKVSVTKLVLVGDTKGIDCDKWKVFANLADAMKRCCDEHIMDNFRISLQGRESISLKQLTEIDSKIAEFIKIKHLFIMARQQHILIGEESKQLPDLHLARSVCAVLLNKKQLIKLYNTPDNLMIINSDEKLQDTLSRMKSIKTVQLSTYFGDKNLQAHERFVILSTGDGCSSVEFDRICNISNTRNIYLLQALDDDRFMLLFKKNNDLPPEYLKICVEESKIFDFFSNSPNVLCAPPGMGKSRLMQGLYNSCPNDCWAIYADLINYNSLLSTNSTFRSIETNLLETKAPVSDLLLVDQIKTILYRKNKVHVFLDGLDEVKSECVPAVFNFIKSLCSKNVPLWISSRENLRDQIFQNLRAVAVEIQELERVQQEKYIDERRDLNMRTKLKPLKKLKVRFLIM</sequence>
<evidence type="ECO:0000313" key="1">
    <source>
        <dbReference type="EMBL" id="KAJ3652678.1"/>
    </source>
</evidence>
<accession>A0AA38I7S1</accession>
<organism evidence="1 2">
    <name type="scientific">Zophobas morio</name>
    <dbReference type="NCBI Taxonomy" id="2755281"/>
    <lineage>
        <taxon>Eukaryota</taxon>
        <taxon>Metazoa</taxon>
        <taxon>Ecdysozoa</taxon>
        <taxon>Arthropoda</taxon>
        <taxon>Hexapoda</taxon>
        <taxon>Insecta</taxon>
        <taxon>Pterygota</taxon>
        <taxon>Neoptera</taxon>
        <taxon>Endopterygota</taxon>
        <taxon>Coleoptera</taxon>
        <taxon>Polyphaga</taxon>
        <taxon>Cucujiformia</taxon>
        <taxon>Tenebrionidae</taxon>
        <taxon>Zophobas</taxon>
    </lineage>
</organism>
<dbReference type="Proteomes" id="UP001168821">
    <property type="component" value="Unassembled WGS sequence"/>
</dbReference>
<evidence type="ECO:0000313" key="2">
    <source>
        <dbReference type="Proteomes" id="UP001168821"/>
    </source>
</evidence>
<dbReference type="AlphaFoldDB" id="A0AA38I7S1"/>
<dbReference type="SUPFAM" id="SSF52540">
    <property type="entry name" value="P-loop containing nucleoside triphosphate hydrolases"/>
    <property type="match status" value="1"/>
</dbReference>
<reference evidence="1" key="1">
    <citation type="journal article" date="2023" name="G3 (Bethesda)">
        <title>Whole genome assemblies of Zophobas morio and Tenebrio molitor.</title>
        <authorList>
            <person name="Kaur S."/>
            <person name="Stinson S.A."/>
            <person name="diCenzo G.C."/>
        </authorList>
    </citation>
    <scope>NUCLEOTIDE SEQUENCE</scope>
    <source>
        <strain evidence="1">QUZm001</strain>
    </source>
</reference>
<dbReference type="InterPro" id="IPR027417">
    <property type="entry name" value="P-loop_NTPase"/>
</dbReference>
<name>A0AA38I7S1_9CUCU</name>
<dbReference type="EMBL" id="JALNTZ010000005">
    <property type="protein sequence ID" value="KAJ3652678.1"/>
    <property type="molecule type" value="Genomic_DNA"/>
</dbReference>
<evidence type="ECO:0008006" key="3">
    <source>
        <dbReference type="Google" id="ProtNLM"/>
    </source>
</evidence>
<keyword evidence="2" id="KW-1185">Reference proteome</keyword>
<dbReference type="Gene3D" id="3.40.50.300">
    <property type="entry name" value="P-loop containing nucleotide triphosphate hydrolases"/>
    <property type="match status" value="1"/>
</dbReference>
<protein>
    <recommendedName>
        <fullName evidence="3">NACHT domain-containing protein</fullName>
    </recommendedName>
</protein>
<comment type="caution">
    <text evidence="1">The sequence shown here is derived from an EMBL/GenBank/DDBJ whole genome shotgun (WGS) entry which is preliminary data.</text>
</comment>
<proteinExistence type="predicted"/>
<gene>
    <name evidence="1" type="ORF">Zmor_018622</name>
</gene>